<feature type="signal peptide" evidence="1">
    <location>
        <begin position="1"/>
        <end position="23"/>
    </location>
</feature>
<keyword evidence="3" id="KW-1185">Reference proteome</keyword>
<dbReference type="RefSeq" id="WP_006963532.1">
    <property type="nucleotide sequence ID" value="NZ_APJX01000001.1"/>
</dbReference>
<organism evidence="2 3">
    <name type="scientific">Desulfotignum phosphitoxidans DSM 13687</name>
    <dbReference type="NCBI Taxonomy" id="1286635"/>
    <lineage>
        <taxon>Bacteria</taxon>
        <taxon>Pseudomonadati</taxon>
        <taxon>Thermodesulfobacteriota</taxon>
        <taxon>Desulfobacteria</taxon>
        <taxon>Desulfobacterales</taxon>
        <taxon>Desulfobacteraceae</taxon>
        <taxon>Desulfotignum</taxon>
    </lineage>
</organism>
<dbReference type="Proteomes" id="UP000014216">
    <property type="component" value="Unassembled WGS sequence"/>
</dbReference>
<keyword evidence="1" id="KW-0732">Signal</keyword>
<proteinExistence type="predicted"/>
<comment type="caution">
    <text evidence="2">The sequence shown here is derived from an EMBL/GenBank/DDBJ whole genome shotgun (WGS) entry which is preliminary data.</text>
</comment>
<sequence>MRKSIFFMLSILLIVSTAGISMASEPDGNDRKGKYTYKKVYKACAQRGEVNSSVPLLSPDSKTMAQWKRLFEKKDYEEFLCKQEWSQLSDEDIADIYAYLYKHAADSPTPAKCK</sequence>
<evidence type="ECO:0000313" key="3">
    <source>
        <dbReference type="Proteomes" id="UP000014216"/>
    </source>
</evidence>
<protein>
    <submittedName>
        <fullName evidence="2">Cytochrome c family protein</fullName>
    </submittedName>
</protein>
<evidence type="ECO:0000313" key="2">
    <source>
        <dbReference type="EMBL" id="EMS80949.1"/>
    </source>
</evidence>
<dbReference type="EMBL" id="APJX01000001">
    <property type="protein sequence ID" value="EMS80949.1"/>
    <property type="molecule type" value="Genomic_DNA"/>
</dbReference>
<name>S0G555_9BACT</name>
<dbReference type="OrthoDB" id="5405625at2"/>
<reference evidence="2 3" key="1">
    <citation type="journal article" date="2013" name="Genome Announc.">
        <title>Draft Genome Sequence of Desulfotignum phosphitoxidans DSM 13687 Strain FiPS-3.</title>
        <authorList>
            <person name="Poehlein A."/>
            <person name="Daniel R."/>
            <person name="Simeonova D.D."/>
        </authorList>
    </citation>
    <scope>NUCLEOTIDE SEQUENCE [LARGE SCALE GENOMIC DNA]</scope>
    <source>
        <strain evidence="2 3">DSM 13687</strain>
    </source>
</reference>
<feature type="chain" id="PRO_5004487485" evidence="1">
    <location>
        <begin position="24"/>
        <end position="114"/>
    </location>
</feature>
<gene>
    <name evidence="2" type="ORF">Dpo_1c00790</name>
</gene>
<evidence type="ECO:0000256" key="1">
    <source>
        <dbReference type="SAM" id="SignalP"/>
    </source>
</evidence>
<accession>S0G555</accession>
<dbReference type="AlphaFoldDB" id="S0G555"/>